<dbReference type="Gene3D" id="3.40.50.1820">
    <property type="entry name" value="alpha/beta hydrolase"/>
    <property type="match status" value="1"/>
</dbReference>
<reference evidence="3 4" key="1">
    <citation type="submission" date="2024-05" db="EMBL/GenBank/DDBJ databases">
        <title>Haplotype-resolved chromosome-level genome assembly of Huyou (Citrus changshanensis).</title>
        <authorList>
            <person name="Miao C."/>
            <person name="Chen W."/>
            <person name="Wu Y."/>
            <person name="Wang L."/>
            <person name="Zhao S."/>
            <person name="Grierson D."/>
            <person name="Xu C."/>
            <person name="Chen K."/>
        </authorList>
    </citation>
    <scope>NUCLEOTIDE SEQUENCE [LARGE SCALE GENOMIC DNA]</scope>
    <source>
        <strain evidence="3">01-14</strain>
        <tissue evidence="3">Leaf</tissue>
    </source>
</reference>
<protein>
    <recommendedName>
        <fullName evidence="2">Alpha/beta hydrolase fold-3 domain-containing protein</fullName>
    </recommendedName>
</protein>
<dbReference type="EMBL" id="JBCGBO010000005">
    <property type="protein sequence ID" value="KAK9200200.1"/>
    <property type="molecule type" value="Genomic_DNA"/>
</dbReference>
<dbReference type="AlphaFoldDB" id="A0AAP0MCF9"/>
<evidence type="ECO:0000256" key="1">
    <source>
        <dbReference type="ARBA" id="ARBA00010515"/>
    </source>
</evidence>
<accession>A0AAP0MCF9</accession>
<dbReference type="PANTHER" id="PTHR23024:SF24">
    <property type="entry name" value="ALPHA_BETA HYDROLASE FOLD-3 DOMAIN-CONTAINING PROTEIN"/>
    <property type="match status" value="1"/>
</dbReference>
<dbReference type="Pfam" id="PF07859">
    <property type="entry name" value="Abhydrolase_3"/>
    <property type="match status" value="1"/>
</dbReference>
<keyword evidence="4" id="KW-1185">Reference proteome</keyword>
<dbReference type="PANTHER" id="PTHR23024">
    <property type="entry name" value="ARYLACETAMIDE DEACETYLASE"/>
    <property type="match status" value="1"/>
</dbReference>
<name>A0AAP0MCF9_9ROSI</name>
<evidence type="ECO:0000259" key="2">
    <source>
        <dbReference type="Pfam" id="PF07859"/>
    </source>
</evidence>
<sequence length="334" mass="37275">MSGLSWKIKLISSISNFVMNLACRSDGTVNRRLSAFLDYKVPPSVKPINGVKTSDVTVDQSRNLWFRLFTPINADADNSRMPVIVYFHGGGGAFLSADSSAFDTLCRRFAKELNAVIISVNYRLSPEHKYPCQYEDGFDVITFIDNNPNFEGFPTDGADLRNCFIGGDSAGGNIAHHVAVKACRREFTNLNIIGVIAIQPGFGGEERTESEIRLASGAPFLNVERIDWFWRAFLPEGSDRDHPAANVFGPNSGGDAISGFDFPATVVIVGGFDPLLDWQKRYCEGLKRCGKEAYLIEYPNAFHGFYSFPELRESCLFINEVRDFMQKQCEKLKE</sequence>
<dbReference type="InterPro" id="IPR029058">
    <property type="entry name" value="AB_hydrolase_fold"/>
</dbReference>
<dbReference type="InterPro" id="IPR050466">
    <property type="entry name" value="Carboxylest/Gibb_receptor"/>
</dbReference>
<dbReference type="GO" id="GO:0009860">
    <property type="term" value="P:pollen tube growth"/>
    <property type="evidence" value="ECO:0007669"/>
    <property type="project" value="TreeGrafter"/>
</dbReference>
<comment type="caution">
    <text evidence="3">The sequence shown here is derived from an EMBL/GenBank/DDBJ whole genome shotgun (WGS) entry which is preliminary data.</text>
</comment>
<dbReference type="GO" id="GO:0052689">
    <property type="term" value="F:carboxylic ester hydrolase activity"/>
    <property type="evidence" value="ECO:0007669"/>
    <property type="project" value="TreeGrafter"/>
</dbReference>
<proteinExistence type="inferred from homology"/>
<dbReference type="Proteomes" id="UP001428341">
    <property type="component" value="Unassembled WGS sequence"/>
</dbReference>
<gene>
    <name evidence="3" type="ORF">WN944_015396</name>
</gene>
<dbReference type="InterPro" id="IPR013094">
    <property type="entry name" value="AB_hydrolase_3"/>
</dbReference>
<evidence type="ECO:0000313" key="3">
    <source>
        <dbReference type="EMBL" id="KAK9200200.1"/>
    </source>
</evidence>
<feature type="domain" description="Alpha/beta hydrolase fold-3" evidence="2">
    <location>
        <begin position="84"/>
        <end position="306"/>
    </location>
</feature>
<organism evidence="3 4">
    <name type="scientific">Citrus x changshan-huyou</name>
    <dbReference type="NCBI Taxonomy" id="2935761"/>
    <lineage>
        <taxon>Eukaryota</taxon>
        <taxon>Viridiplantae</taxon>
        <taxon>Streptophyta</taxon>
        <taxon>Embryophyta</taxon>
        <taxon>Tracheophyta</taxon>
        <taxon>Spermatophyta</taxon>
        <taxon>Magnoliopsida</taxon>
        <taxon>eudicotyledons</taxon>
        <taxon>Gunneridae</taxon>
        <taxon>Pentapetalae</taxon>
        <taxon>rosids</taxon>
        <taxon>malvids</taxon>
        <taxon>Sapindales</taxon>
        <taxon>Rutaceae</taxon>
        <taxon>Aurantioideae</taxon>
        <taxon>Citrus</taxon>
    </lineage>
</organism>
<dbReference type="SUPFAM" id="SSF53474">
    <property type="entry name" value="alpha/beta-Hydrolases"/>
    <property type="match status" value="1"/>
</dbReference>
<evidence type="ECO:0000313" key="4">
    <source>
        <dbReference type="Proteomes" id="UP001428341"/>
    </source>
</evidence>
<comment type="similarity">
    <text evidence="1">Belongs to the 'GDXG' lipolytic enzyme family.</text>
</comment>